<evidence type="ECO:0000313" key="2">
    <source>
        <dbReference type="Proteomes" id="UP000030746"/>
    </source>
</evidence>
<keyword evidence="2" id="KW-1185">Reference proteome</keyword>
<proteinExistence type="predicted"/>
<sequence length="227" mass="25445">MNPKMIVTSKREPNSCWLLKHCDIISWDGAKRLPVLPEFVMNSVVKEKARRAYQADASDKCPDNTKIFAADMQLVILLPRLTTKEYLFVRKDDYVILWHEAIAVHQNLKKAKRRQARYADTKTKSANFQVGDPVYVENHLRTSKLQEMQQPYHVALGGGLSTALGLLLSQPHSRQHAWSGHFGQLILICYLLAEIGESFSGVEARLLNCHAQANPFGEISSGTACGG</sequence>
<organism evidence="1 2">
    <name type="scientific">Lottia gigantea</name>
    <name type="common">Giant owl limpet</name>
    <dbReference type="NCBI Taxonomy" id="225164"/>
    <lineage>
        <taxon>Eukaryota</taxon>
        <taxon>Metazoa</taxon>
        <taxon>Spiralia</taxon>
        <taxon>Lophotrochozoa</taxon>
        <taxon>Mollusca</taxon>
        <taxon>Gastropoda</taxon>
        <taxon>Patellogastropoda</taxon>
        <taxon>Lottioidea</taxon>
        <taxon>Lottiidae</taxon>
        <taxon>Lottia</taxon>
    </lineage>
</organism>
<reference evidence="1 2" key="1">
    <citation type="journal article" date="2013" name="Nature">
        <title>Insights into bilaterian evolution from three spiralian genomes.</title>
        <authorList>
            <person name="Simakov O."/>
            <person name="Marletaz F."/>
            <person name="Cho S.J."/>
            <person name="Edsinger-Gonzales E."/>
            <person name="Havlak P."/>
            <person name="Hellsten U."/>
            <person name="Kuo D.H."/>
            <person name="Larsson T."/>
            <person name="Lv J."/>
            <person name="Arendt D."/>
            <person name="Savage R."/>
            <person name="Osoegawa K."/>
            <person name="de Jong P."/>
            <person name="Grimwood J."/>
            <person name="Chapman J.A."/>
            <person name="Shapiro H."/>
            <person name="Aerts A."/>
            <person name="Otillar R.P."/>
            <person name="Terry A.Y."/>
            <person name="Boore J.L."/>
            <person name="Grigoriev I.V."/>
            <person name="Lindberg D.R."/>
            <person name="Seaver E.C."/>
            <person name="Weisblat D.A."/>
            <person name="Putnam N.H."/>
            <person name="Rokhsar D.S."/>
        </authorList>
    </citation>
    <scope>NUCLEOTIDE SEQUENCE [LARGE SCALE GENOMIC DNA]</scope>
</reference>
<evidence type="ECO:0000313" key="1">
    <source>
        <dbReference type="EMBL" id="ESO92918.1"/>
    </source>
</evidence>
<dbReference type="GeneID" id="20243298"/>
<dbReference type="CTD" id="20243298"/>
<name>V3ZNI1_LOTGI</name>
<dbReference type="Proteomes" id="UP000030746">
    <property type="component" value="Unassembled WGS sequence"/>
</dbReference>
<protein>
    <submittedName>
        <fullName evidence="1">Uncharacterized protein</fullName>
    </submittedName>
</protein>
<dbReference type="AlphaFoldDB" id="V3ZNI1"/>
<dbReference type="KEGG" id="lgi:LOTGIDRAFT_175647"/>
<dbReference type="EMBL" id="KB202007">
    <property type="protein sequence ID" value="ESO92918.1"/>
    <property type="molecule type" value="Genomic_DNA"/>
</dbReference>
<gene>
    <name evidence="1" type="ORF">LOTGIDRAFT_175647</name>
</gene>
<dbReference type="HOGENOM" id="CLU_1220886_0_0_1"/>
<dbReference type="OrthoDB" id="6781302at2759"/>
<accession>V3ZNI1</accession>
<dbReference type="RefSeq" id="XP_009056393.1">
    <property type="nucleotide sequence ID" value="XM_009058145.1"/>
</dbReference>